<sequence>MAAMRYAWAVVAAGLVLVMTGCAAQAAPEGDELYRDGEKRYLTMANTMHTVLMGVHEGVWDVPIGGYGAFPIACDLGHADDGYRFAYRRSVALSDVDGQALSDAAVKAFADAGLESDTAVYGEGDRAEWNVIAEDDAVGRAVVTIRPAEGTVTASADTPCMPGDSDALSAMVGDDENRGDDILTWRSIPATEGVDSVPQFYFPAGGPVYFNEDESVVEPQPVVTDPPKAPFGS</sequence>
<name>A0ABT0FCX7_9MICO</name>
<keyword evidence="1" id="KW-0732">Signal</keyword>
<comment type="caution">
    <text evidence="2">The sequence shown here is derived from an EMBL/GenBank/DDBJ whole genome shotgun (WGS) entry which is preliminary data.</text>
</comment>
<keyword evidence="3" id="KW-1185">Reference proteome</keyword>
<dbReference type="Proteomes" id="UP001300096">
    <property type="component" value="Unassembled WGS sequence"/>
</dbReference>
<feature type="signal peptide" evidence="1">
    <location>
        <begin position="1"/>
        <end position="26"/>
    </location>
</feature>
<protein>
    <recommendedName>
        <fullName evidence="4">Lipoprotein</fullName>
    </recommendedName>
</protein>
<evidence type="ECO:0008006" key="4">
    <source>
        <dbReference type="Google" id="ProtNLM"/>
    </source>
</evidence>
<evidence type="ECO:0000313" key="2">
    <source>
        <dbReference type="EMBL" id="MCK2035567.1"/>
    </source>
</evidence>
<gene>
    <name evidence="2" type="ORF">KZC51_05385</name>
</gene>
<dbReference type="PROSITE" id="PS51257">
    <property type="entry name" value="PROKAR_LIPOPROTEIN"/>
    <property type="match status" value="1"/>
</dbReference>
<proteinExistence type="predicted"/>
<organism evidence="2 3">
    <name type="scientific">Microbacterium croceum</name>
    <dbReference type="NCBI Taxonomy" id="2851645"/>
    <lineage>
        <taxon>Bacteria</taxon>
        <taxon>Bacillati</taxon>
        <taxon>Actinomycetota</taxon>
        <taxon>Actinomycetes</taxon>
        <taxon>Micrococcales</taxon>
        <taxon>Microbacteriaceae</taxon>
        <taxon>Microbacterium</taxon>
    </lineage>
</organism>
<dbReference type="RefSeq" id="WP_247628983.1">
    <property type="nucleotide sequence ID" value="NZ_JAHWXN010000001.1"/>
</dbReference>
<reference evidence="2 3" key="1">
    <citation type="submission" date="2021-06" db="EMBL/GenBank/DDBJ databases">
        <title>Genome-based taxonomic framework of Microbacterium strains isolated from marine environment, the description of four new species and reclassification of four preexisting species.</title>
        <authorList>
            <person name="Lee S.D."/>
            <person name="Kim S.-M."/>
            <person name="Byeon Y.-S."/>
            <person name="Yang H.L."/>
            <person name="Kim I.S."/>
        </authorList>
    </citation>
    <scope>NUCLEOTIDE SEQUENCE [LARGE SCALE GENOMIC DNA]</scope>
    <source>
        <strain evidence="2 3">SSW1-49</strain>
    </source>
</reference>
<evidence type="ECO:0000256" key="1">
    <source>
        <dbReference type="SAM" id="SignalP"/>
    </source>
</evidence>
<evidence type="ECO:0000313" key="3">
    <source>
        <dbReference type="Proteomes" id="UP001300096"/>
    </source>
</evidence>
<dbReference type="EMBL" id="JAHWXN010000001">
    <property type="protein sequence ID" value="MCK2035567.1"/>
    <property type="molecule type" value="Genomic_DNA"/>
</dbReference>
<feature type="chain" id="PRO_5045488082" description="Lipoprotein" evidence="1">
    <location>
        <begin position="27"/>
        <end position="233"/>
    </location>
</feature>
<accession>A0ABT0FCX7</accession>